<dbReference type="InterPro" id="IPR024826">
    <property type="entry name" value="DNA_pol_delta/II_ssu"/>
</dbReference>
<dbReference type="Pfam" id="PF04042">
    <property type="entry name" value="DNA_pol_E_B"/>
    <property type="match status" value="1"/>
</dbReference>
<evidence type="ECO:0008006" key="7">
    <source>
        <dbReference type="Google" id="ProtNLM"/>
    </source>
</evidence>
<protein>
    <recommendedName>
        <fullName evidence="7">DNA polymerase delta small subunit</fullName>
    </recommendedName>
</protein>
<feature type="domain" description="DNA polymerase delta subunit OB-fold" evidence="4">
    <location>
        <begin position="27"/>
        <end position="148"/>
    </location>
</feature>
<dbReference type="PANTHER" id="PTHR10416">
    <property type="entry name" value="DNA POLYMERASE DELTA SUBUNIT 2"/>
    <property type="match status" value="1"/>
</dbReference>
<feature type="domain" description="DNA polymerase alpha/delta/epsilon subunit B" evidence="3">
    <location>
        <begin position="175"/>
        <end position="384"/>
    </location>
</feature>
<organism evidence="5 6">
    <name type="scientific">Bonamia ostreae</name>
    <dbReference type="NCBI Taxonomy" id="126728"/>
    <lineage>
        <taxon>Eukaryota</taxon>
        <taxon>Sar</taxon>
        <taxon>Rhizaria</taxon>
        <taxon>Endomyxa</taxon>
        <taxon>Ascetosporea</taxon>
        <taxon>Haplosporida</taxon>
        <taxon>Bonamia</taxon>
    </lineage>
</organism>
<proteinExistence type="inferred from homology"/>
<name>A0ABV2AIY8_9EUKA</name>
<dbReference type="Gene3D" id="2.40.50.430">
    <property type="match status" value="1"/>
</dbReference>
<evidence type="ECO:0000313" key="6">
    <source>
        <dbReference type="Proteomes" id="UP001439008"/>
    </source>
</evidence>
<evidence type="ECO:0000256" key="2">
    <source>
        <dbReference type="ARBA" id="ARBA00022705"/>
    </source>
</evidence>
<evidence type="ECO:0000256" key="1">
    <source>
        <dbReference type="ARBA" id="ARBA00006035"/>
    </source>
</evidence>
<keyword evidence="6" id="KW-1185">Reference proteome</keyword>
<sequence>MAQKRLSSDLKFQNISESITSPLAHDYHHLYKARLSALRFPLEKKAALKWPNLEIKGLSSLNSSESECVIIGVLYKRMERKINPLDFFNGKTTQKNEPSFVSRNDKLFLEDFEGRIEIENLDAQKWTTGFFVAVKGNQTSSSRFFVNDFLLPGLPIQRFNIRGKSLTKNGDRKHVAIISGLNFSKNLGFCKILGDFLTGNIEDKKLKNVSAKISHLVIAGGSFSDLFPKYEIDPIFDDETKNIENESTTQVKSLDSYLSYLSTSIPIFLMPSKTDPTNLLLPQQPINPSLLPVSHSFSHFKCVPNPALFSLNGMTLLGTSGENIEDIKKYSEMSQIEAMKKSICNRLICPTAPDTLPCKAFGHRDELILEQCPNLYFCGNAKNFERDKLSENDKEIVLMAIPSFYKTGTVVLVDSQNLESEVVTFEK</sequence>
<comment type="caution">
    <text evidence="5">The sequence shown here is derived from an EMBL/GenBank/DDBJ whole genome shotgun (WGS) entry which is preliminary data.</text>
</comment>
<comment type="similarity">
    <text evidence="1">Belongs to the DNA polymerase delta/II small subunit family.</text>
</comment>
<dbReference type="Proteomes" id="UP001439008">
    <property type="component" value="Unassembled WGS sequence"/>
</dbReference>
<accession>A0ABV2AIY8</accession>
<dbReference type="Gene3D" id="3.60.21.50">
    <property type="match status" value="1"/>
</dbReference>
<dbReference type="InterPro" id="IPR040663">
    <property type="entry name" value="DNA_pol_D_N"/>
</dbReference>
<dbReference type="PANTHER" id="PTHR10416:SF0">
    <property type="entry name" value="DNA POLYMERASE DELTA SUBUNIT 2"/>
    <property type="match status" value="1"/>
</dbReference>
<dbReference type="Pfam" id="PF18018">
    <property type="entry name" value="DNA_pol_D_N"/>
    <property type="match status" value="1"/>
</dbReference>
<dbReference type="InterPro" id="IPR007185">
    <property type="entry name" value="DNA_pol_a/d/e_bsu"/>
</dbReference>
<keyword evidence="2" id="KW-0235">DNA replication</keyword>
<evidence type="ECO:0000313" key="5">
    <source>
        <dbReference type="EMBL" id="MES1919640.1"/>
    </source>
</evidence>
<evidence type="ECO:0000259" key="4">
    <source>
        <dbReference type="Pfam" id="PF18018"/>
    </source>
</evidence>
<gene>
    <name evidence="5" type="ORF">MHBO_001436</name>
</gene>
<dbReference type="EMBL" id="JBDODL010000351">
    <property type="protein sequence ID" value="MES1919640.1"/>
    <property type="molecule type" value="Genomic_DNA"/>
</dbReference>
<reference evidence="5 6" key="1">
    <citation type="journal article" date="2024" name="BMC Biol.">
        <title>Comparative genomics of Ascetosporea gives new insight into the evolutionary basis for animal parasitism in Rhizaria.</title>
        <authorList>
            <person name="Hiltunen Thoren M."/>
            <person name="Onut-Brannstrom I."/>
            <person name="Alfjorden A."/>
            <person name="Peckova H."/>
            <person name="Swords F."/>
            <person name="Hooper C."/>
            <person name="Holzer A.S."/>
            <person name="Bass D."/>
            <person name="Burki F."/>
        </authorList>
    </citation>
    <scope>NUCLEOTIDE SEQUENCE [LARGE SCALE GENOMIC DNA]</scope>
    <source>
        <strain evidence="5">20-A016</strain>
    </source>
</reference>
<evidence type="ECO:0000259" key="3">
    <source>
        <dbReference type="Pfam" id="PF04042"/>
    </source>
</evidence>